<dbReference type="InterPro" id="IPR047951">
    <property type="entry name" value="Transpos_ISL3"/>
</dbReference>
<gene>
    <name evidence="3" type="ORF">S01H4_48318</name>
</gene>
<dbReference type="InterPro" id="IPR002560">
    <property type="entry name" value="Transposase_DDE"/>
</dbReference>
<dbReference type="NCBIfam" id="NF033550">
    <property type="entry name" value="transpos_ISL3"/>
    <property type="match status" value="1"/>
</dbReference>
<dbReference type="PANTHER" id="PTHR33498">
    <property type="entry name" value="TRANSPOSASE FOR INSERTION SEQUENCE ELEMENT IS1557"/>
    <property type="match status" value="1"/>
</dbReference>
<protein>
    <recommendedName>
        <fullName evidence="4">Transposase IS204/IS1001/IS1096/IS1165 DDE domain-containing protein</fullName>
    </recommendedName>
</protein>
<name>X1B7L7_9ZZZZ</name>
<dbReference type="Pfam" id="PF01610">
    <property type="entry name" value="DDE_Tnp_ISL3"/>
    <property type="match status" value="1"/>
</dbReference>
<reference evidence="3" key="1">
    <citation type="journal article" date="2014" name="Front. Microbiol.">
        <title>High frequency of phylogenetically diverse reductive dehalogenase-homologous genes in deep subseafloor sedimentary metagenomes.</title>
        <authorList>
            <person name="Kawai M."/>
            <person name="Futagami T."/>
            <person name="Toyoda A."/>
            <person name="Takaki Y."/>
            <person name="Nishi S."/>
            <person name="Hori S."/>
            <person name="Arai W."/>
            <person name="Tsubouchi T."/>
            <person name="Morono Y."/>
            <person name="Uchiyama I."/>
            <person name="Ito T."/>
            <person name="Fujiyama A."/>
            <person name="Inagaki F."/>
            <person name="Takami H."/>
        </authorList>
    </citation>
    <scope>NUCLEOTIDE SEQUENCE</scope>
    <source>
        <strain evidence="3">Expedition CK06-06</strain>
    </source>
</reference>
<evidence type="ECO:0000259" key="1">
    <source>
        <dbReference type="Pfam" id="PF01610"/>
    </source>
</evidence>
<sequence>TVEVPWTRSRSGFTALFEALIMIMAREMPVAVIAAIVGEHDTRIWRVLHHHVEEARREADFSEVRRIGMDETASRRGHNYISLFFDLDVKRLLYGAEGRDQDTVSACAVDLSAHGGDPDQVQQVCCDMWPAYIKGVNASFPNAEITFDRFHIMKIMNQAVDEVRRQEAKTTDVLKKTRYLWLKNPNNLTGKQRRKMDSLTDHNLKTARAYQIRLTLQELFEQPDRKTGEAFLKCWYFWATHSRLEPIIHAAKTIKRHWEGVLNWFDSMITIGLLEG</sequence>
<feature type="non-terminal residue" evidence="3">
    <location>
        <position position="1"/>
    </location>
</feature>
<feature type="domain" description="Transposase IS204/IS1001/IS1096/IS1165 DDE" evidence="1">
    <location>
        <begin position="67"/>
        <end position="276"/>
    </location>
</feature>
<dbReference type="Pfam" id="PF13542">
    <property type="entry name" value="HTH_Tnp_ISL3"/>
    <property type="match status" value="1"/>
</dbReference>
<dbReference type="AlphaFoldDB" id="X1B7L7"/>
<organism evidence="3">
    <name type="scientific">marine sediment metagenome</name>
    <dbReference type="NCBI Taxonomy" id="412755"/>
    <lineage>
        <taxon>unclassified sequences</taxon>
        <taxon>metagenomes</taxon>
        <taxon>ecological metagenomes</taxon>
    </lineage>
</organism>
<evidence type="ECO:0000313" key="3">
    <source>
        <dbReference type="EMBL" id="GAG91095.1"/>
    </source>
</evidence>
<dbReference type="PANTHER" id="PTHR33498:SF1">
    <property type="entry name" value="TRANSPOSASE FOR INSERTION SEQUENCE ELEMENT IS1557"/>
    <property type="match status" value="1"/>
</dbReference>
<comment type="caution">
    <text evidence="3">The sequence shown here is derived from an EMBL/GenBank/DDBJ whole genome shotgun (WGS) entry which is preliminary data.</text>
</comment>
<feature type="non-terminal residue" evidence="3">
    <location>
        <position position="276"/>
    </location>
</feature>
<accession>X1B7L7</accession>
<evidence type="ECO:0008006" key="4">
    <source>
        <dbReference type="Google" id="ProtNLM"/>
    </source>
</evidence>
<dbReference type="EMBL" id="BART01027229">
    <property type="protein sequence ID" value="GAG91095.1"/>
    <property type="molecule type" value="Genomic_DNA"/>
</dbReference>
<dbReference type="InterPro" id="IPR032877">
    <property type="entry name" value="Transposase_HTH"/>
</dbReference>
<proteinExistence type="predicted"/>
<feature type="domain" description="Transposase IS204/IS1001/IS1096/IS1165 helix-turn-helix" evidence="2">
    <location>
        <begin position="2"/>
        <end position="52"/>
    </location>
</feature>
<evidence type="ECO:0000259" key="2">
    <source>
        <dbReference type="Pfam" id="PF13542"/>
    </source>
</evidence>